<reference evidence="3" key="1">
    <citation type="journal article" date="2019" name="Int. J. Syst. Evol. Microbiol.">
        <title>The Global Catalogue of Microorganisms (GCM) 10K type strain sequencing project: providing services to taxonomists for standard genome sequencing and annotation.</title>
        <authorList>
            <consortium name="The Broad Institute Genomics Platform"/>
            <consortium name="The Broad Institute Genome Sequencing Center for Infectious Disease"/>
            <person name="Wu L."/>
            <person name="Ma J."/>
        </authorList>
    </citation>
    <scope>NUCLEOTIDE SEQUENCE [LARGE SCALE GENOMIC DNA]</scope>
    <source>
        <strain evidence="3">CGMCC 1.12791</strain>
    </source>
</reference>
<feature type="signal peptide" evidence="1">
    <location>
        <begin position="1"/>
        <end position="24"/>
    </location>
</feature>
<dbReference type="InterPro" id="IPR011048">
    <property type="entry name" value="Haem_d1_sf"/>
</dbReference>
<dbReference type="Proteomes" id="UP000597341">
    <property type="component" value="Unassembled WGS sequence"/>
</dbReference>
<dbReference type="EMBL" id="BNAD01000001">
    <property type="protein sequence ID" value="GHE16118.1"/>
    <property type="molecule type" value="Genomic_DNA"/>
</dbReference>
<dbReference type="RefSeq" id="WP_191277985.1">
    <property type="nucleotide sequence ID" value="NZ_BNAD01000001.1"/>
</dbReference>
<keyword evidence="3" id="KW-1185">Reference proteome</keyword>
<evidence type="ECO:0000313" key="3">
    <source>
        <dbReference type="Proteomes" id="UP000597341"/>
    </source>
</evidence>
<evidence type="ECO:0000256" key="1">
    <source>
        <dbReference type="SAM" id="SignalP"/>
    </source>
</evidence>
<dbReference type="PANTHER" id="PTHR38787">
    <property type="entry name" value="REGULATORY P DOMAIN-CONTAINING PROTEIN"/>
    <property type="match status" value="1"/>
</dbReference>
<protein>
    <recommendedName>
        <fullName evidence="4">Choice-of-anchor B family protein</fullName>
    </recommendedName>
</protein>
<name>A0ABQ3HHL6_9ACTN</name>
<evidence type="ECO:0008006" key="4">
    <source>
        <dbReference type="Google" id="ProtNLM"/>
    </source>
</evidence>
<evidence type="ECO:0000313" key="2">
    <source>
        <dbReference type="EMBL" id="GHE16118.1"/>
    </source>
</evidence>
<feature type="chain" id="PRO_5047480389" description="Choice-of-anchor B family protein" evidence="1">
    <location>
        <begin position="25"/>
        <end position="447"/>
    </location>
</feature>
<sequence length="447" mass="48731">MRAEHAKVVLASVALVLSGGAAFAHDDGKGHVVPPSLEVQQQEFENVAAGSAAETSNAPRGFAPCIEGMAARTFPCRGVDMMSHLPLDDLGLSFANDIWGWVDPVTAREYAMIGGTEGTVFVDITDPKRPDVVGTLPTHTSDLFFWRDIKVYADHAYVVSEDTDHGMQVFDLTRLRGVTGTPVTFTEDFDYADFSWAHNLAINEETGFAYVVGSDTCDGGLHMVDLTTPAEPTFAGCWSDDGYIHDTQCVVYDGPDAAHRGKEICVSSAATFNDFSPEGIINTVTVTDVTDKGDPVRLDSFEYDTDGYSHQGWLTPDQEYFLHNDELDELFHGVATTTRIFDLRDLDDITLTATTDNGQASIGHNLYTEGDRAYASNYTSGLRVFDTSRVGDGLLPELGFFDLYPENDDASFDGGSWSNYPYYASRSIAVSSMERGLFVLRPKGGLG</sequence>
<accession>A0ABQ3HHL6</accession>
<organism evidence="2 3">
    <name type="scientific">Nocardioides flavus</name>
    <name type="common">ex Wang et al. 2016</name>
    <dbReference type="NCBI Taxonomy" id="2058780"/>
    <lineage>
        <taxon>Bacteria</taxon>
        <taxon>Bacillati</taxon>
        <taxon>Actinomycetota</taxon>
        <taxon>Actinomycetes</taxon>
        <taxon>Propionibacteriales</taxon>
        <taxon>Nocardioidaceae</taxon>
        <taxon>Nocardioides</taxon>
    </lineage>
</organism>
<dbReference type="PANTHER" id="PTHR38787:SF3">
    <property type="entry name" value="REGULATORY P DOMAIN-CONTAINING PROTEIN"/>
    <property type="match status" value="1"/>
</dbReference>
<dbReference type="InterPro" id="IPR027589">
    <property type="entry name" value="Choice_anch_B"/>
</dbReference>
<dbReference type="SUPFAM" id="SSF51004">
    <property type="entry name" value="C-terminal (heme d1) domain of cytochrome cd1-nitrite reductase"/>
    <property type="match status" value="1"/>
</dbReference>
<proteinExistence type="predicted"/>
<gene>
    <name evidence="2" type="ORF">GCM10011376_07570</name>
</gene>
<dbReference type="NCBIfam" id="TIGR04312">
    <property type="entry name" value="choice_anch_B"/>
    <property type="match status" value="1"/>
</dbReference>
<keyword evidence="1" id="KW-0732">Signal</keyword>
<comment type="caution">
    <text evidence="2">The sequence shown here is derived from an EMBL/GenBank/DDBJ whole genome shotgun (WGS) entry which is preliminary data.</text>
</comment>